<evidence type="ECO:0000313" key="4">
    <source>
        <dbReference type="Proteomes" id="UP000076244"/>
    </source>
</evidence>
<dbReference type="KEGG" id="pdm:ADU72_1916"/>
<sequence>MNKKETVTTLTLAGSASLATGLLTSWLLNHKSSVSANGILETVRKAFLKEGPIEGSWIEMKKAPLQKFAIKTHVYYGGVTRYEDNKLIQYEFLADAKTGTIIDIYRL</sequence>
<gene>
    <name evidence="2" type="ORF">ADU70_0807</name>
    <name evidence="3" type="ORF">ADU72_1916</name>
</gene>
<feature type="domain" description="PepSY" evidence="1">
    <location>
        <begin position="41"/>
        <end position="105"/>
    </location>
</feature>
<dbReference type="InterPro" id="IPR025711">
    <property type="entry name" value="PepSY"/>
</dbReference>
<dbReference type="RefSeq" id="WP_046871735.1">
    <property type="nucleotide sequence ID" value="NZ_BAAAXI010000019.1"/>
</dbReference>
<dbReference type="AlphaFoldDB" id="A0A0R2HLP8"/>
<evidence type="ECO:0000313" key="2">
    <source>
        <dbReference type="EMBL" id="AMV62305.1"/>
    </source>
</evidence>
<evidence type="ECO:0000313" key="5">
    <source>
        <dbReference type="Proteomes" id="UP000076405"/>
    </source>
</evidence>
<dbReference type="InterPro" id="IPR006126">
    <property type="entry name" value="Staph/Strept_toxin_CS"/>
</dbReference>
<dbReference type="Pfam" id="PF03413">
    <property type="entry name" value="PepSY"/>
    <property type="match status" value="1"/>
</dbReference>
<dbReference type="OrthoDB" id="2989832at2"/>
<evidence type="ECO:0000259" key="1">
    <source>
        <dbReference type="Pfam" id="PF03413"/>
    </source>
</evidence>
<dbReference type="EMBL" id="CP012288">
    <property type="protein sequence ID" value="AMV67837.1"/>
    <property type="molecule type" value="Genomic_DNA"/>
</dbReference>
<proteinExistence type="predicted"/>
<dbReference type="EMBL" id="CP012275">
    <property type="protein sequence ID" value="AMV62305.1"/>
    <property type="molecule type" value="Genomic_DNA"/>
</dbReference>
<dbReference type="Proteomes" id="UP000076405">
    <property type="component" value="Chromosome"/>
</dbReference>
<reference evidence="4 5" key="1">
    <citation type="journal article" date="2016" name="PLoS ONE">
        <title>The Identification of Novel Diagnostic Marker Genes for the Detection of Beer Spoiling Pediococcus damnosus Strains Using the BlAst Diagnostic Gene findEr.</title>
        <authorList>
            <person name="Behr J."/>
            <person name="Geissler A.J."/>
            <person name="Schmid J."/>
            <person name="Zehe A."/>
            <person name="Vogel R.F."/>
        </authorList>
    </citation>
    <scope>NUCLEOTIDE SEQUENCE [LARGE SCALE GENOMIC DNA]</scope>
    <source>
        <strain evidence="2 5">TMW 2.1533</strain>
        <strain evidence="3 4">TMW 2.1535</strain>
    </source>
</reference>
<dbReference type="PROSITE" id="PS00277">
    <property type="entry name" value="STAPH_STREP_TOXIN_1"/>
    <property type="match status" value="1"/>
</dbReference>
<dbReference type="GO" id="GO:0005576">
    <property type="term" value="C:extracellular region"/>
    <property type="evidence" value="ECO:0007669"/>
    <property type="project" value="InterPro"/>
</dbReference>
<dbReference type="Proteomes" id="UP000076244">
    <property type="component" value="Chromosome"/>
</dbReference>
<keyword evidence="4" id="KW-1185">Reference proteome</keyword>
<dbReference type="GeneID" id="57277097"/>
<name>A0A0R2HLP8_9LACO</name>
<accession>A0A0R2HLP8</accession>
<organism evidence="2 5">
    <name type="scientific">Pediococcus damnosus</name>
    <dbReference type="NCBI Taxonomy" id="51663"/>
    <lineage>
        <taxon>Bacteria</taxon>
        <taxon>Bacillati</taxon>
        <taxon>Bacillota</taxon>
        <taxon>Bacilli</taxon>
        <taxon>Lactobacillales</taxon>
        <taxon>Lactobacillaceae</taxon>
        <taxon>Pediococcus</taxon>
    </lineage>
</organism>
<protein>
    <recommendedName>
        <fullName evidence="1">PepSY domain-containing protein</fullName>
    </recommendedName>
</protein>
<evidence type="ECO:0000313" key="3">
    <source>
        <dbReference type="EMBL" id="AMV67837.1"/>
    </source>
</evidence>